<keyword evidence="4" id="KW-1185">Reference proteome</keyword>
<feature type="compositionally biased region" description="Basic and acidic residues" evidence="2">
    <location>
        <begin position="364"/>
        <end position="374"/>
    </location>
</feature>
<dbReference type="GO" id="GO:0009707">
    <property type="term" value="C:chloroplast outer membrane"/>
    <property type="evidence" value="ECO:0007669"/>
    <property type="project" value="TreeGrafter"/>
</dbReference>
<evidence type="ECO:0000256" key="1">
    <source>
        <dbReference type="ARBA" id="ARBA00023054"/>
    </source>
</evidence>
<protein>
    <submittedName>
        <fullName evidence="3">Uncharacterized protein</fullName>
    </submittedName>
</protein>
<sequence>MQFKGTGRADSGDVQLLRLQLQASQSQVFSAMSKMERSSSDKRAPRKPNPAPQRTKSLIGPPRPAGAPPPPGPPPRLPGGPASQPLSVGGPGKVVGGGGDRMRRAPEIVEFYQSLTGRGEVKQTGSRGPRAASGGSTVPKSDLMGEMNRNSSHFLAVQADVETQGDFVRTLVAEVRDATFATIEDVVAFVAWLDQELSFLVDEQAVLKHFQWPEKRADALRDAAARHQWLVQLDKQISSFVDDRALQHDAALGKMYSLFEKTEKSVFKFVLERDTSDAKINLTSRYKEQDIPVGWMSDTGLIVKVKLACVNLARQYMLRVVLEIDALSGTSKNQTKETALAKLLKEQNRQVLLHQGVRFAFRVHQMERSSSEKRAPRKPKPPPKRTKSFTGQPRPPGPGGPPPPGPPPRLPGGPAPPRPPGGPPPPGPPPRQPGGPAPPPPSLGGPRKVPAPVGSGGDRMRRAPQIVEFYQTLTRRGEARQAGSRGPKAASGGSTAPKSDLIGEITKNSPHLLAVDEQAVLKHFDWPERRADALRDAAAKHEWLIQLDKQISSFVDDRALHRDAALGKMYSIFEKTEKSVFKFVVDRDTTDKKTNLIARYKEQNIPVGWMSDTGLIVKVKLACVNLARQYMMRVILEIDGLSSTNKNGTKETELFKRLKEQNRQVLLHQGVRFAFRVHQFSGGFTAQSLAAFDELKRRHNEEQLTTCKFIIDLVSNFPI</sequence>
<gene>
    <name evidence="3" type="ORF">QYE76_054119</name>
</gene>
<reference evidence="3" key="1">
    <citation type="submission" date="2023-07" db="EMBL/GenBank/DDBJ databases">
        <title>A chromosome-level genome assembly of Lolium multiflorum.</title>
        <authorList>
            <person name="Chen Y."/>
            <person name="Copetti D."/>
            <person name="Kolliker R."/>
            <person name="Studer B."/>
        </authorList>
    </citation>
    <scope>NUCLEOTIDE SEQUENCE</scope>
    <source>
        <strain evidence="3">02402/16</strain>
        <tissue evidence="3">Leaf</tissue>
    </source>
</reference>
<dbReference type="PANTHER" id="PTHR31342">
    <property type="entry name" value="PROTEIN CHUP1, CHLOROPLASTIC"/>
    <property type="match status" value="1"/>
</dbReference>
<dbReference type="PANTHER" id="PTHR31342:SF50">
    <property type="entry name" value="PROTEIN CHUP1, CHLOROPLASTIC"/>
    <property type="match status" value="1"/>
</dbReference>
<feature type="region of interest" description="Disordered" evidence="2">
    <location>
        <begin position="364"/>
        <end position="501"/>
    </location>
</feature>
<dbReference type="AlphaFoldDB" id="A0AAD8SY11"/>
<dbReference type="GO" id="GO:0009902">
    <property type="term" value="P:chloroplast relocation"/>
    <property type="evidence" value="ECO:0007669"/>
    <property type="project" value="TreeGrafter"/>
</dbReference>
<feature type="compositionally biased region" description="Pro residues" evidence="2">
    <location>
        <begin position="61"/>
        <end position="78"/>
    </location>
</feature>
<proteinExistence type="predicted"/>
<evidence type="ECO:0000313" key="3">
    <source>
        <dbReference type="EMBL" id="KAK1665960.1"/>
    </source>
</evidence>
<name>A0AAD8SY11_LOLMU</name>
<dbReference type="InterPro" id="IPR040265">
    <property type="entry name" value="CHUP1/IPGA1-like"/>
</dbReference>
<feature type="region of interest" description="Disordered" evidence="2">
    <location>
        <begin position="25"/>
        <end position="101"/>
    </location>
</feature>
<feature type="region of interest" description="Disordered" evidence="2">
    <location>
        <begin position="119"/>
        <end position="141"/>
    </location>
</feature>
<feature type="compositionally biased region" description="Basic and acidic residues" evidence="2">
    <location>
        <begin position="34"/>
        <end position="43"/>
    </location>
</feature>
<feature type="compositionally biased region" description="Gly residues" evidence="2">
    <location>
        <begin position="89"/>
        <end position="99"/>
    </location>
</feature>
<dbReference type="Proteomes" id="UP001231189">
    <property type="component" value="Unassembled WGS sequence"/>
</dbReference>
<dbReference type="EMBL" id="JAUUTY010000003">
    <property type="protein sequence ID" value="KAK1665960.1"/>
    <property type="molecule type" value="Genomic_DNA"/>
</dbReference>
<evidence type="ECO:0000313" key="4">
    <source>
        <dbReference type="Proteomes" id="UP001231189"/>
    </source>
</evidence>
<feature type="compositionally biased region" description="Pro residues" evidence="2">
    <location>
        <begin position="393"/>
        <end position="443"/>
    </location>
</feature>
<accession>A0AAD8SY11</accession>
<keyword evidence="1" id="KW-0175">Coiled coil</keyword>
<organism evidence="3 4">
    <name type="scientific">Lolium multiflorum</name>
    <name type="common">Italian ryegrass</name>
    <name type="synonym">Lolium perenne subsp. multiflorum</name>
    <dbReference type="NCBI Taxonomy" id="4521"/>
    <lineage>
        <taxon>Eukaryota</taxon>
        <taxon>Viridiplantae</taxon>
        <taxon>Streptophyta</taxon>
        <taxon>Embryophyta</taxon>
        <taxon>Tracheophyta</taxon>
        <taxon>Spermatophyta</taxon>
        <taxon>Magnoliopsida</taxon>
        <taxon>Liliopsida</taxon>
        <taxon>Poales</taxon>
        <taxon>Poaceae</taxon>
        <taxon>BOP clade</taxon>
        <taxon>Pooideae</taxon>
        <taxon>Poodae</taxon>
        <taxon>Poeae</taxon>
        <taxon>Poeae Chloroplast Group 2 (Poeae type)</taxon>
        <taxon>Loliodinae</taxon>
        <taxon>Loliinae</taxon>
        <taxon>Lolium</taxon>
    </lineage>
</organism>
<feature type="compositionally biased region" description="Low complexity" evidence="2">
    <location>
        <begin position="125"/>
        <end position="136"/>
    </location>
</feature>
<comment type="caution">
    <text evidence="3">The sequence shown here is derived from an EMBL/GenBank/DDBJ whole genome shotgun (WGS) entry which is preliminary data.</text>
</comment>
<feature type="compositionally biased region" description="Basic residues" evidence="2">
    <location>
        <begin position="375"/>
        <end position="387"/>
    </location>
</feature>
<evidence type="ECO:0000256" key="2">
    <source>
        <dbReference type="SAM" id="MobiDB-lite"/>
    </source>
</evidence>